<evidence type="ECO:0000256" key="5">
    <source>
        <dbReference type="PIRSR" id="PIRSR602401-1"/>
    </source>
</evidence>
<dbReference type="PANTHER" id="PTHR24305:SF152">
    <property type="entry name" value="P450, PUTATIVE (EUROFUNG)-RELATED"/>
    <property type="match status" value="1"/>
</dbReference>
<evidence type="ECO:0000256" key="4">
    <source>
        <dbReference type="ARBA" id="ARBA00023004"/>
    </source>
</evidence>
<keyword evidence="3 5" id="KW-0479">Metal-binding</keyword>
<dbReference type="PRINTS" id="PR00463">
    <property type="entry name" value="EP450I"/>
</dbReference>
<sequence length="516" mass="58489">METIQLPQTASQWLATITALFLTWAAVTILYRRNLHALHNVPGPFLPSVTWLYGYWFNVLGHTGQYFKQIEAMHAVYGPVVRITPNEVHSADPSDYDKIYSTTSLFKDPAFYGVISIPGSIFTTIPNDLHRKRRAVLNPFFSKKAVVERAEDVVQAKIDKLCRRIRDNVNHDNVPTDVFLGYRAISIDAVTEVAFDDCWNLLDDPETGGWFEAMIRQTVGPRFFTLNMFPMLEKPSKAIPMWLAKRMLSMQAGFAQMRERTERAVQEVQRKVEMRIVPERPTLFHKMLDPDAFEGHVVPSVDNVVDEAFIISAAASDTLGNALTVATAHVLSHDEIEARLRKELGDRYPDPTTRMRFTELEKLPYLTAVIKEGLRLAYGVIGRLPRRVGKGGLSLQGHFLPEGTTASMSTWMMHRNPDAFPNPDQFDPARWLDPDPEVVRARDKCLVPFSRGQRMCVGIHLAYCMLYLTLANMFRRFDNLKPYNFGVGDLMFNDGFAASMPEKPRFKVVAASGKTG</sequence>
<keyword evidence="2 5" id="KW-0349">Heme</keyword>
<protein>
    <submittedName>
        <fullName evidence="8">Cytochrome P450</fullName>
    </submittedName>
</protein>
<reference evidence="8" key="2">
    <citation type="submission" date="2023-06" db="EMBL/GenBank/DDBJ databases">
        <authorList>
            <consortium name="Lawrence Berkeley National Laboratory"/>
            <person name="Haridas S."/>
            <person name="Hensen N."/>
            <person name="Bonometti L."/>
            <person name="Westerberg I."/>
            <person name="Brannstrom I.O."/>
            <person name="Guillou S."/>
            <person name="Cros-Aarteil S."/>
            <person name="Calhoun S."/>
            <person name="Kuo A."/>
            <person name="Mondo S."/>
            <person name="Pangilinan J."/>
            <person name="Riley R."/>
            <person name="Labutti K."/>
            <person name="Andreopoulos B."/>
            <person name="Lipzen A."/>
            <person name="Chen C."/>
            <person name="Yanf M."/>
            <person name="Daum C."/>
            <person name="Ng V."/>
            <person name="Clum A."/>
            <person name="Steindorff A."/>
            <person name="Ohm R."/>
            <person name="Martin F."/>
            <person name="Silar P."/>
            <person name="Natvig D."/>
            <person name="Lalanne C."/>
            <person name="Gautier V."/>
            <person name="Ament-Velasquez S.L."/>
            <person name="Kruys A."/>
            <person name="Hutchinson M.I."/>
            <person name="Powell A.J."/>
            <person name="Barry K."/>
            <person name="Miller A.N."/>
            <person name="Grigoriev I.V."/>
            <person name="Debuchy R."/>
            <person name="Gladieux P."/>
            <person name="Thoren M.H."/>
            <person name="Johannesson H."/>
        </authorList>
    </citation>
    <scope>NUCLEOTIDE SEQUENCE</scope>
    <source>
        <strain evidence="8">CBS 118394</strain>
    </source>
</reference>
<dbReference type="InterPro" id="IPR017972">
    <property type="entry name" value="Cyt_P450_CS"/>
</dbReference>
<evidence type="ECO:0000313" key="8">
    <source>
        <dbReference type="EMBL" id="KAK3322908.1"/>
    </source>
</evidence>
<keyword evidence="9" id="KW-1185">Reference proteome</keyword>
<evidence type="ECO:0000256" key="7">
    <source>
        <dbReference type="SAM" id="Phobius"/>
    </source>
</evidence>
<dbReference type="InterPro" id="IPR001128">
    <property type="entry name" value="Cyt_P450"/>
</dbReference>
<keyword evidence="6" id="KW-0503">Monooxygenase</keyword>
<reference evidence="8" key="1">
    <citation type="journal article" date="2023" name="Mol. Phylogenet. Evol.">
        <title>Genome-scale phylogeny and comparative genomics of the fungal order Sordariales.</title>
        <authorList>
            <person name="Hensen N."/>
            <person name="Bonometti L."/>
            <person name="Westerberg I."/>
            <person name="Brannstrom I.O."/>
            <person name="Guillou S."/>
            <person name="Cros-Aarteil S."/>
            <person name="Calhoun S."/>
            <person name="Haridas S."/>
            <person name="Kuo A."/>
            <person name="Mondo S."/>
            <person name="Pangilinan J."/>
            <person name="Riley R."/>
            <person name="LaButti K."/>
            <person name="Andreopoulos B."/>
            <person name="Lipzen A."/>
            <person name="Chen C."/>
            <person name="Yan M."/>
            <person name="Daum C."/>
            <person name="Ng V."/>
            <person name="Clum A."/>
            <person name="Steindorff A."/>
            <person name="Ohm R.A."/>
            <person name="Martin F."/>
            <person name="Silar P."/>
            <person name="Natvig D.O."/>
            <person name="Lalanne C."/>
            <person name="Gautier V."/>
            <person name="Ament-Velasquez S.L."/>
            <person name="Kruys A."/>
            <person name="Hutchinson M.I."/>
            <person name="Powell A.J."/>
            <person name="Barry K."/>
            <person name="Miller A.N."/>
            <person name="Grigoriev I.V."/>
            <person name="Debuchy R."/>
            <person name="Gladieux P."/>
            <person name="Hiltunen Thoren M."/>
            <person name="Johannesson H."/>
        </authorList>
    </citation>
    <scope>NUCLEOTIDE SEQUENCE</scope>
    <source>
        <strain evidence="8">CBS 118394</strain>
    </source>
</reference>
<comment type="similarity">
    <text evidence="6">Belongs to the cytochrome P450 family.</text>
</comment>
<evidence type="ECO:0000256" key="2">
    <source>
        <dbReference type="ARBA" id="ARBA00022617"/>
    </source>
</evidence>
<dbReference type="GO" id="GO:0020037">
    <property type="term" value="F:heme binding"/>
    <property type="evidence" value="ECO:0007669"/>
    <property type="project" value="InterPro"/>
</dbReference>
<comment type="cofactor">
    <cofactor evidence="1 5">
        <name>heme</name>
        <dbReference type="ChEBI" id="CHEBI:30413"/>
    </cofactor>
</comment>
<dbReference type="EMBL" id="JAUEDM010000003">
    <property type="protein sequence ID" value="KAK3322908.1"/>
    <property type="molecule type" value="Genomic_DNA"/>
</dbReference>
<dbReference type="Proteomes" id="UP001283341">
    <property type="component" value="Unassembled WGS sequence"/>
</dbReference>
<dbReference type="InterPro" id="IPR036396">
    <property type="entry name" value="Cyt_P450_sf"/>
</dbReference>
<keyword evidence="4 5" id="KW-0408">Iron</keyword>
<comment type="caution">
    <text evidence="8">The sequence shown here is derived from an EMBL/GenBank/DDBJ whole genome shotgun (WGS) entry which is preliminary data.</text>
</comment>
<dbReference type="InterPro" id="IPR050121">
    <property type="entry name" value="Cytochrome_P450_monoxygenase"/>
</dbReference>
<proteinExistence type="inferred from homology"/>
<accession>A0AAE0M8Y5</accession>
<dbReference type="CDD" id="cd11062">
    <property type="entry name" value="CYP58-like"/>
    <property type="match status" value="1"/>
</dbReference>
<dbReference type="SUPFAM" id="SSF48264">
    <property type="entry name" value="Cytochrome P450"/>
    <property type="match status" value="1"/>
</dbReference>
<organism evidence="8 9">
    <name type="scientific">Apodospora peruviana</name>
    <dbReference type="NCBI Taxonomy" id="516989"/>
    <lineage>
        <taxon>Eukaryota</taxon>
        <taxon>Fungi</taxon>
        <taxon>Dikarya</taxon>
        <taxon>Ascomycota</taxon>
        <taxon>Pezizomycotina</taxon>
        <taxon>Sordariomycetes</taxon>
        <taxon>Sordariomycetidae</taxon>
        <taxon>Sordariales</taxon>
        <taxon>Lasiosphaeriaceae</taxon>
        <taxon>Apodospora</taxon>
    </lineage>
</organism>
<feature type="transmembrane region" description="Helical" evidence="7">
    <location>
        <begin position="12"/>
        <end position="31"/>
    </location>
</feature>
<keyword evidence="6" id="KW-0560">Oxidoreductase</keyword>
<gene>
    <name evidence="8" type="ORF">B0H66DRAFT_515623</name>
</gene>
<evidence type="ECO:0000256" key="1">
    <source>
        <dbReference type="ARBA" id="ARBA00001971"/>
    </source>
</evidence>
<dbReference type="PANTHER" id="PTHR24305">
    <property type="entry name" value="CYTOCHROME P450"/>
    <property type="match status" value="1"/>
</dbReference>
<dbReference type="Pfam" id="PF00067">
    <property type="entry name" value="p450"/>
    <property type="match status" value="1"/>
</dbReference>
<name>A0AAE0M8Y5_9PEZI</name>
<dbReference type="InterPro" id="IPR002401">
    <property type="entry name" value="Cyt_P450_E_grp-I"/>
</dbReference>
<keyword evidence="7" id="KW-0472">Membrane</keyword>
<dbReference type="PROSITE" id="PS00086">
    <property type="entry name" value="CYTOCHROME_P450"/>
    <property type="match status" value="1"/>
</dbReference>
<keyword evidence="7" id="KW-0812">Transmembrane</keyword>
<evidence type="ECO:0000313" key="9">
    <source>
        <dbReference type="Proteomes" id="UP001283341"/>
    </source>
</evidence>
<keyword evidence="7" id="KW-1133">Transmembrane helix</keyword>
<dbReference type="GO" id="GO:0016705">
    <property type="term" value="F:oxidoreductase activity, acting on paired donors, with incorporation or reduction of molecular oxygen"/>
    <property type="evidence" value="ECO:0007669"/>
    <property type="project" value="InterPro"/>
</dbReference>
<dbReference type="Gene3D" id="1.10.630.10">
    <property type="entry name" value="Cytochrome P450"/>
    <property type="match status" value="1"/>
</dbReference>
<dbReference type="AlphaFoldDB" id="A0AAE0M8Y5"/>
<dbReference type="GO" id="GO:0004497">
    <property type="term" value="F:monooxygenase activity"/>
    <property type="evidence" value="ECO:0007669"/>
    <property type="project" value="UniProtKB-KW"/>
</dbReference>
<dbReference type="GO" id="GO:0005506">
    <property type="term" value="F:iron ion binding"/>
    <property type="evidence" value="ECO:0007669"/>
    <property type="project" value="InterPro"/>
</dbReference>
<feature type="binding site" description="axial binding residue" evidence="5">
    <location>
        <position position="456"/>
    </location>
    <ligand>
        <name>heme</name>
        <dbReference type="ChEBI" id="CHEBI:30413"/>
    </ligand>
    <ligandPart>
        <name>Fe</name>
        <dbReference type="ChEBI" id="CHEBI:18248"/>
    </ligandPart>
</feature>
<evidence type="ECO:0000256" key="3">
    <source>
        <dbReference type="ARBA" id="ARBA00022723"/>
    </source>
</evidence>
<evidence type="ECO:0000256" key="6">
    <source>
        <dbReference type="RuleBase" id="RU000461"/>
    </source>
</evidence>